<keyword evidence="2" id="KW-1133">Transmembrane helix</keyword>
<dbReference type="AlphaFoldDB" id="A0A1F5YNZ2"/>
<dbReference type="STRING" id="1798374.A2Z33_00285"/>
<dbReference type="EMBL" id="MFJD01000010">
    <property type="protein sequence ID" value="OGG01763.1"/>
    <property type="molecule type" value="Genomic_DNA"/>
</dbReference>
<protein>
    <recommendedName>
        <fullName evidence="3">LytR/CpsA/Psr regulator C-terminal domain-containing protein</fullName>
    </recommendedName>
</protein>
<dbReference type="Proteomes" id="UP000178448">
    <property type="component" value="Unassembled WGS sequence"/>
</dbReference>
<keyword evidence="2" id="KW-0472">Membrane</keyword>
<evidence type="ECO:0000256" key="1">
    <source>
        <dbReference type="SAM" id="MobiDB-lite"/>
    </source>
</evidence>
<evidence type="ECO:0000256" key="2">
    <source>
        <dbReference type="SAM" id="Phobius"/>
    </source>
</evidence>
<comment type="caution">
    <text evidence="4">The sequence shown here is derived from an EMBL/GenBank/DDBJ whole genome shotgun (WGS) entry which is preliminary data.</text>
</comment>
<feature type="domain" description="LytR/CpsA/Psr regulator C-terminal" evidence="3">
    <location>
        <begin position="189"/>
        <end position="274"/>
    </location>
</feature>
<dbReference type="InterPro" id="IPR027381">
    <property type="entry name" value="LytR/CpsA/Psr_C"/>
</dbReference>
<feature type="transmembrane region" description="Helical" evidence="2">
    <location>
        <begin position="133"/>
        <end position="155"/>
    </location>
</feature>
<keyword evidence="2" id="KW-0812">Transmembrane</keyword>
<organism evidence="4 5">
    <name type="scientific">Candidatus Gottesmanbacteria bacterium RBG_16_52_11</name>
    <dbReference type="NCBI Taxonomy" id="1798374"/>
    <lineage>
        <taxon>Bacteria</taxon>
        <taxon>Candidatus Gottesmaniibacteriota</taxon>
    </lineage>
</organism>
<dbReference type="Gene3D" id="3.30.70.2390">
    <property type="match status" value="1"/>
</dbReference>
<evidence type="ECO:0000313" key="5">
    <source>
        <dbReference type="Proteomes" id="UP000178448"/>
    </source>
</evidence>
<reference evidence="4 5" key="1">
    <citation type="journal article" date="2016" name="Nat. Commun.">
        <title>Thousands of microbial genomes shed light on interconnected biogeochemical processes in an aquifer system.</title>
        <authorList>
            <person name="Anantharaman K."/>
            <person name="Brown C.T."/>
            <person name="Hug L.A."/>
            <person name="Sharon I."/>
            <person name="Castelle C.J."/>
            <person name="Probst A.J."/>
            <person name="Thomas B.C."/>
            <person name="Singh A."/>
            <person name="Wilkins M.J."/>
            <person name="Karaoz U."/>
            <person name="Brodie E.L."/>
            <person name="Williams K.H."/>
            <person name="Hubbard S.S."/>
            <person name="Banfield J.F."/>
        </authorList>
    </citation>
    <scope>NUCLEOTIDE SEQUENCE [LARGE SCALE GENOMIC DNA]</scope>
</reference>
<gene>
    <name evidence="4" type="ORF">A2Z33_00285</name>
</gene>
<proteinExistence type="predicted"/>
<dbReference type="Pfam" id="PF13399">
    <property type="entry name" value="LytR_C"/>
    <property type="match status" value="1"/>
</dbReference>
<feature type="region of interest" description="Disordered" evidence="1">
    <location>
        <begin position="1"/>
        <end position="65"/>
    </location>
</feature>
<sequence>MKPARNPRNPKSLLVRSSSGRFVSHQAAAQVKPSKPVRPDKPTDKPPPGQLNQKPGLSASGSPVSRIAPAAGSAVRTFTPVPAVKPDKREIELPSSYGVKVSTPVMEVTETVEDQSGVPISGRLPPLDRKNKVVYLVGLAALCGLLFGAIVAYVLSTRMPQLEDALTTPAPTSAVPTPTPTGAVDKAVVTFEVLNGSGVAGAAGRAADKLKGLGYTADSVGNAAGRVETTEFAIRSDIVGHDTIVTDVLGLFPGTSVVDLADSDFTARLTLGEDTD</sequence>
<feature type="compositionally biased region" description="Polar residues" evidence="1">
    <location>
        <begin position="50"/>
        <end position="63"/>
    </location>
</feature>
<accession>A0A1F5YNZ2</accession>
<name>A0A1F5YNZ2_9BACT</name>
<evidence type="ECO:0000259" key="3">
    <source>
        <dbReference type="Pfam" id="PF13399"/>
    </source>
</evidence>
<evidence type="ECO:0000313" key="4">
    <source>
        <dbReference type="EMBL" id="OGG01763.1"/>
    </source>
</evidence>